<keyword evidence="11" id="KW-1185">Reference proteome</keyword>
<comment type="subcellular location">
    <subcellularLocation>
        <location evidence="1">Plastid</location>
        <location evidence="1">Chloroplast</location>
    </subcellularLocation>
</comment>
<gene>
    <name evidence="12" type="primary">LOC120262359</name>
</gene>
<organism evidence="11 12">
    <name type="scientific">Dioscorea cayennensis subsp. rotundata</name>
    <name type="common">White Guinea yam</name>
    <name type="synonym">Dioscorea rotundata</name>
    <dbReference type="NCBI Taxonomy" id="55577"/>
    <lineage>
        <taxon>Eukaryota</taxon>
        <taxon>Viridiplantae</taxon>
        <taxon>Streptophyta</taxon>
        <taxon>Embryophyta</taxon>
        <taxon>Tracheophyta</taxon>
        <taxon>Spermatophyta</taxon>
        <taxon>Magnoliopsida</taxon>
        <taxon>Liliopsida</taxon>
        <taxon>Dioscoreales</taxon>
        <taxon>Dioscoreaceae</taxon>
        <taxon>Dioscorea</taxon>
    </lineage>
</organism>
<dbReference type="InterPro" id="IPR002921">
    <property type="entry name" value="Fungal_lipase-type"/>
</dbReference>
<dbReference type="GO" id="GO:0016042">
    <property type="term" value="P:lipid catabolic process"/>
    <property type="evidence" value="ECO:0007669"/>
    <property type="project" value="UniProtKB-KW"/>
</dbReference>
<keyword evidence="6" id="KW-0809">Transit peptide</keyword>
<sequence length="460" mass="50701">MLVGITTPAPPRPISPAIISFSTHTHLSNLQLLLPKPPPPPPPQPPPPPLQSQPITKKPRFNLKLPSFLRPPLTTDSSFYDDNTISPRTLTHLHHLLSSPPLHSPKNNISSHWHLYHGSGDWSNLLDPLDENLRRELIRYGELIQSAYQSFHSSTPTSISQLPSHHSYHPTQTLFATSSIPLPTCFTNRSNPIGYIAVCDDPTELRRMGRRDIVIVLRGTSTVLEWAENFRANLVPLDSDDVQVECGFRSLYKTSGDAIPSLSSSIVAEVQRLLNLYSGEKLSITVTGHSLGAALAVLVADELSMTCSSSSSSSNGDVPIAVFSFGGPRVGNRAFADRVRRRGVRVLRVVNAGDVVTKVPGVLPREEEEEPWHVLHGWFDGYAHVGRELRVDSRVSPYLRPNPDPACCHDLEAYLHLVDGYLGSDSPFRSNAKRSLVKLFSQQGSNVKKPFVSTARALGF</sequence>
<dbReference type="PANTHER" id="PTHR31403">
    <property type="entry name" value="PHOSPHOLIPASE A1-IBETA2, CHLOROPLASTIC"/>
    <property type="match status" value="1"/>
</dbReference>
<dbReference type="GeneID" id="120262359"/>
<dbReference type="InterPro" id="IPR029058">
    <property type="entry name" value="AB_hydrolase_fold"/>
</dbReference>
<evidence type="ECO:0000313" key="11">
    <source>
        <dbReference type="Proteomes" id="UP001515500"/>
    </source>
</evidence>
<evidence type="ECO:0000256" key="7">
    <source>
        <dbReference type="ARBA" id="ARBA00022963"/>
    </source>
</evidence>
<dbReference type="CDD" id="cd00519">
    <property type="entry name" value="Lipase_3"/>
    <property type="match status" value="1"/>
</dbReference>
<accession>A0AB40BH36</accession>
<keyword evidence="7" id="KW-0442">Lipid degradation</keyword>
<evidence type="ECO:0000256" key="8">
    <source>
        <dbReference type="ARBA" id="ARBA00023098"/>
    </source>
</evidence>
<dbReference type="GO" id="GO:0004620">
    <property type="term" value="F:phospholipase activity"/>
    <property type="evidence" value="ECO:0007669"/>
    <property type="project" value="TreeGrafter"/>
</dbReference>
<feature type="compositionally biased region" description="Pro residues" evidence="9">
    <location>
        <begin position="35"/>
        <end position="51"/>
    </location>
</feature>
<evidence type="ECO:0000256" key="3">
    <source>
        <dbReference type="ARBA" id="ARBA00022528"/>
    </source>
</evidence>
<keyword evidence="3" id="KW-0150">Chloroplast</keyword>
<evidence type="ECO:0000256" key="1">
    <source>
        <dbReference type="ARBA" id="ARBA00004229"/>
    </source>
</evidence>
<feature type="region of interest" description="Disordered" evidence="9">
    <location>
        <begin position="31"/>
        <end position="56"/>
    </location>
</feature>
<evidence type="ECO:0000256" key="9">
    <source>
        <dbReference type="SAM" id="MobiDB-lite"/>
    </source>
</evidence>
<keyword evidence="4" id="KW-0934">Plastid</keyword>
<dbReference type="Proteomes" id="UP001515500">
    <property type="component" value="Chromosome 1"/>
</dbReference>
<evidence type="ECO:0000256" key="5">
    <source>
        <dbReference type="ARBA" id="ARBA00022801"/>
    </source>
</evidence>
<evidence type="ECO:0000259" key="10">
    <source>
        <dbReference type="Pfam" id="PF01764"/>
    </source>
</evidence>
<comment type="similarity">
    <text evidence="2">Belongs to the AB hydrolase superfamily. Lipase family.</text>
</comment>
<dbReference type="Gene3D" id="3.40.50.1820">
    <property type="entry name" value="alpha/beta hydrolase"/>
    <property type="match status" value="1"/>
</dbReference>
<protein>
    <submittedName>
        <fullName evidence="12">Phospholipase A1-Ibeta2, chloroplastic-like</fullName>
    </submittedName>
</protein>
<proteinExistence type="inferred from homology"/>
<feature type="domain" description="Fungal lipase-type" evidence="10">
    <location>
        <begin position="214"/>
        <end position="361"/>
    </location>
</feature>
<dbReference type="Pfam" id="PF01764">
    <property type="entry name" value="Lipase_3"/>
    <property type="match status" value="1"/>
</dbReference>
<evidence type="ECO:0000256" key="6">
    <source>
        <dbReference type="ARBA" id="ARBA00022946"/>
    </source>
</evidence>
<name>A0AB40BH36_DIOCR</name>
<dbReference type="RefSeq" id="XP_039126395.1">
    <property type="nucleotide sequence ID" value="XM_039270461.1"/>
</dbReference>
<evidence type="ECO:0000256" key="2">
    <source>
        <dbReference type="ARBA" id="ARBA00010701"/>
    </source>
</evidence>
<evidence type="ECO:0000313" key="12">
    <source>
        <dbReference type="RefSeq" id="XP_039126395.1"/>
    </source>
</evidence>
<dbReference type="AlphaFoldDB" id="A0AB40BH36"/>
<keyword evidence="5" id="KW-0378">Hydrolase</keyword>
<dbReference type="PANTHER" id="PTHR31403:SF2">
    <property type="entry name" value="PHOSPHOLIPASE A1-IBETA2, CHLOROPLASTIC"/>
    <property type="match status" value="1"/>
</dbReference>
<dbReference type="GO" id="GO:0009507">
    <property type="term" value="C:chloroplast"/>
    <property type="evidence" value="ECO:0007669"/>
    <property type="project" value="UniProtKB-SubCell"/>
</dbReference>
<reference evidence="12" key="2">
    <citation type="submission" date="2025-08" db="UniProtKB">
        <authorList>
            <consortium name="RefSeq"/>
        </authorList>
    </citation>
    <scope>IDENTIFICATION</scope>
</reference>
<keyword evidence="8" id="KW-0443">Lipid metabolism</keyword>
<reference evidence="11" key="1">
    <citation type="submission" date="2025-05" db="UniProtKB">
        <authorList>
            <consortium name="RefSeq"/>
        </authorList>
    </citation>
    <scope>NUCLEOTIDE SEQUENCE [LARGE SCALE GENOMIC DNA]</scope>
</reference>
<evidence type="ECO:0000256" key="4">
    <source>
        <dbReference type="ARBA" id="ARBA00022640"/>
    </source>
</evidence>
<dbReference type="SUPFAM" id="SSF53474">
    <property type="entry name" value="alpha/beta-Hydrolases"/>
    <property type="match status" value="1"/>
</dbReference>